<feature type="compositionally biased region" description="Basic and acidic residues" evidence="7">
    <location>
        <begin position="896"/>
        <end position="911"/>
    </location>
</feature>
<dbReference type="GO" id="GO:0005262">
    <property type="term" value="F:calcium channel activity"/>
    <property type="evidence" value="ECO:0007669"/>
    <property type="project" value="TreeGrafter"/>
</dbReference>
<comment type="subcellular location">
    <subcellularLocation>
        <location evidence="1">Endomembrane system</location>
        <topology evidence="1">Multi-pass membrane protein</topology>
    </subcellularLocation>
    <subcellularLocation>
        <location evidence="6">Endoplasmic reticulum membrane</location>
    </subcellularLocation>
</comment>
<dbReference type="EMBL" id="NESQ01000032">
    <property type="protein sequence ID" value="PUU82201.1"/>
    <property type="molecule type" value="Genomic_DNA"/>
</dbReference>
<reference evidence="10 11" key="1">
    <citation type="submission" date="2017-04" db="EMBL/GenBank/DDBJ databases">
        <title>Draft genome sequence of Tuber borchii Vittad., a whitish edible truffle.</title>
        <authorList>
            <consortium name="DOE Joint Genome Institute"/>
            <person name="Murat C."/>
            <person name="Kuo A."/>
            <person name="Barry K.W."/>
            <person name="Clum A."/>
            <person name="Dockter R.B."/>
            <person name="Fauchery L."/>
            <person name="Iotti M."/>
            <person name="Kohler A."/>
            <person name="Labutti K."/>
            <person name="Lindquist E.A."/>
            <person name="Lipzen A."/>
            <person name="Ohm R.A."/>
            <person name="Wang M."/>
            <person name="Grigoriev I.V."/>
            <person name="Zambonelli A."/>
            <person name="Martin F.M."/>
        </authorList>
    </citation>
    <scope>NUCLEOTIDE SEQUENCE [LARGE SCALE GENOMIC DNA]</scope>
    <source>
        <strain evidence="10 11">Tbo3840</strain>
    </source>
</reference>
<dbReference type="STRING" id="42251.A0A2T7A393"/>
<feature type="region of interest" description="Disordered" evidence="7">
    <location>
        <begin position="1"/>
        <end position="74"/>
    </location>
</feature>
<dbReference type="InterPro" id="IPR006685">
    <property type="entry name" value="MscS_channel_2nd"/>
</dbReference>
<keyword evidence="6" id="KW-0256">Endoplasmic reticulum</keyword>
<dbReference type="PANTHER" id="PTHR31323:SF15">
    <property type="entry name" value="MECHANOSENSITIVE ION CHANNEL PROTEIN MSY1"/>
    <property type="match status" value="1"/>
</dbReference>
<name>A0A2T7A393_TUBBO</name>
<dbReference type="InterPro" id="IPR011992">
    <property type="entry name" value="EF-hand-dom_pair"/>
</dbReference>
<dbReference type="AlphaFoldDB" id="A0A2T7A393"/>
<feature type="transmembrane region" description="Helical" evidence="8">
    <location>
        <begin position="279"/>
        <end position="297"/>
    </location>
</feature>
<comment type="caution">
    <text evidence="10">The sequence shown here is derived from an EMBL/GenBank/DDBJ whole genome shotgun (WGS) entry which is preliminary data.</text>
</comment>
<dbReference type="PANTHER" id="PTHR31323">
    <property type="entry name" value="MECHANOSENSITIVE ION CHANNEL PROTEIN MSY2"/>
    <property type="match status" value="1"/>
</dbReference>
<evidence type="ECO:0000256" key="6">
    <source>
        <dbReference type="PIRNR" id="PIRNR017209"/>
    </source>
</evidence>
<evidence type="ECO:0000256" key="8">
    <source>
        <dbReference type="SAM" id="Phobius"/>
    </source>
</evidence>
<dbReference type="PIRSF" id="PIRSF017209">
    <property type="entry name" value="Memb_At2g17000_prd"/>
    <property type="match status" value="1"/>
</dbReference>
<dbReference type="GO" id="GO:0006874">
    <property type="term" value="P:intracellular calcium ion homeostasis"/>
    <property type="evidence" value="ECO:0007669"/>
    <property type="project" value="TreeGrafter"/>
</dbReference>
<evidence type="ECO:0000313" key="11">
    <source>
        <dbReference type="Proteomes" id="UP000244722"/>
    </source>
</evidence>
<gene>
    <name evidence="10" type="ORF">B9Z19DRAFT_1159899</name>
</gene>
<dbReference type="InterPro" id="IPR023408">
    <property type="entry name" value="MscS_beta-dom_sf"/>
</dbReference>
<organism evidence="10 11">
    <name type="scientific">Tuber borchii</name>
    <name type="common">White truffle</name>
    <dbReference type="NCBI Taxonomy" id="42251"/>
    <lineage>
        <taxon>Eukaryota</taxon>
        <taxon>Fungi</taxon>
        <taxon>Dikarya</taxon>
        <taxon>Ascomycota</taxon>
        <taxon>Pezizomycotina</taxon>
        <taxon>Pezizomycetes</taxon>
        <taxon>Pezizales</taxon>
        <taxon>Tuberaceae</taxon>
        <taxon>Tuber</taxon>
    </lineage>
</organism>
<comment type="similarity">
    <text evidence="2 6">Belongs to the MscS (TC 1.A.23) family.</text>
</comment>
<accession>A0A2T7A393</accession>
<feature type="domain" description="EF-hand" evidence="9">
    <location>
        <begin position="442"/>
        <end position="477"/>
    </location>
</feature>
<dbReference type="SUPFAM" id="SSF50182">
    <property type="entry name" value="Sm-like ribonucleoproteins"/>
    <property type="match status" value="1"/>
</dbReference>
<dbReference type="PROSITE" id="PS50222">
    <property type="entry name" value="EF_HAND_2"/>
    <property type="match status" value="1"/>
</dbReference>
<dbReference type="InterPro" id="IPR016688">
    <property type="entry name" value="MscS-like_plants/fungi"/>
</dbReference>
<evidence type="ECO:0000256" key="3">
    <source>
        <dbReference type="ARBA" id="ARBA00022692"/>
    </source>
</evidence>
<dbReference type="Proteomes" id="UP000244722">
    <property type="component" value="Unassembled WGS sequence"/>
</dbReference>
<proteinExistence type="inferred from homology"/>
<keyword evidence="11" id="KW-1185">Reference proteome</keyword>
<dbReference type="InterPro" id="IPR010920">
    <property type="entry name" value="LSM_dom_sf"/>
</dbReference>
<evidence type="ECO:0000259" key="9">
    <source>
        <dbReference type="PROSITE" id="PS50222"/>
    </source>
</evidence>
<feature type="transmembrane region" description="Helical" evidence="8">
    <location>
        <begin position="535"/>
        <end position="553"/>
    </location>
</feature>
<dbReference type="InterPro" id="IPR058650">
    <property type="entry name" value="Msy1/2-like"/>
</dbReference>
<feature type="transmembrane region" description="Helical" evidence="8">
    <location>
        <begin position="241"/>
        <end position="259"/>
    </location>
</feature>
<dbReference type="GO" id="GO:0005509">
    <property type="term" value="F:calcium ion binding"/>
    <property type="evidence" value="ECO:0007669"/>
    <property type="project" value="InterPro"/>
</dbReference>
<protein>
    <recommendedName>
        <fullName evidence="6">Mechanosensitive ion channel protein</fullName>
    </recommendedName>
</protein>
<dbReference type="Gene3D" id="2.30.30.60">
    <property type="match status" value="1"/>
</dbReference>
<feature type="region of interest" description="Disordered" evidence="7">
    <location>
        <begin position="821"/>
        <end position="911"/>
    </location>
</feature>
<evidence type="ECO:0000313" key="10">
    <source>
        <dbReference type="EMBL" id="PUU82201.1"/>
    </source>
</evidence>
<evidence type="ECO:0000256" key="1">
    <source>
        <dbReference type="ARBA" id="ARBA00004127"/>
    </source>
</evidence>
<feature type="region of interest" description="Disordered" evidence="7">
    <location>
        <begin position="739"/>
        <end position="782"/>
    </location>
</feature>
<sequence>MSTPVHEIPQPTYPSIRVAASTPGPPPPAHLGDGSSDNKIFISEKSPEPQEEEASGLPGEDEVCPPPSRREENYRLGDDLELLRAERVVTHASEHTGDLSRSKSGRYRSKSRTTEPVDHFDISTAPTYDNGKGVWKPPKRPATKFGKFLKAVHGSSVLVRYFTYIIPLVLILLIPLLLGALVFREATVGGVFLMWFMVWLEVVWLSLWAGRILAKCVPYVMGIVSGAFTNTSKKWKDMGRMLEVPATLFFWWLAVYVSFLPTMTNHHSGGDKSTRYWESRANIVLLSLLIAMILNLLEKIIIQLIAISFHQRTYEDRIDLTKFQISSLAKLYAYSKEAAGERGLDERRESGLTSGVRTPLLVLQQAKAGAQSAFTKVGDVMGKVAGDFTGRQVSSSTSPHQVVLTLLLTTDGSQALARRLFRTCVREGKEVVHAEDLKRAFSSEEEAEAAFQMFDRDLNGDISCEEMEIACVEIGRERKAIIASLKDLDSVVGKLDDVFTFLVAIAVILIFLSLISKSTAGVLTSASSSILALSWLFSATAQEFLASIIFVFVKHPFDVGDRVDVYNTGAGTVDTFFVKEIALMYTEFKKLEGHVVQAPNSLLNTLFILNMRRSGALAEAIPIVCKFGTSLEQIEELREKMLAFVESENREYQGKIVTELNRDIPDMHSVKLNVVFFYKSNWQNELVRLQRRNKFMCALMVSVADVGIESPNMRWPGQKQTSPVFLQSVNADQIQQSILDREGGPSGQGGEYKTFAPSAEPHGILRSESRAGLGRSTSRSSTKKVDFSLGVKDIASGDDSGDVFEDNNRNTPSIQLMRVLEEEEEEQEQKRRDEFARTTSRDSSVGRNPGVGGAVNRHRSRSGSTVSHRNRFFGGRSRSSHDLESGEGPSSRVRRTSRDESARDSIEMGRL</sequence>
<feature type="transmembrane region" description="Helical" evidence="8">
    <location>
        <begin position="188"/>
        <end position="206"/>
    </location>
</feature>
<evidence type="ECO:0000256" key="2">
    <source>
        <dbReference type="ARBA" id="ARBA00008017"/>
    </source>
</evidence>
<dbReference type="SUPFAM" id="SSF47473">
    <property type="entry name" value="EF-hand"/>
    <property type="match status" value="1"/>
</dbReference>
<dbReference type="Gene3D" id="1.10.238.10">
    <property type="entry name" value="EF-hand"/>
    <property type="match status" value="1"/>
</dbReference>
<evidence type="ECO:0000256" key="5">
    <source>
        <dbReference type="ARBA" id="ARBA00023136"/>
    </source>
</evidence>
<feature type="compositionally biased region" description="Acidic residues" evidence="7">
    <location>
        <begin position="49"/>
        <end position="63"/>
    </location>
</feature>
<keyword evidence="4 8" id="KW-1133">Transmembrane helix</keyword>
<feature type="compositionally biased region" description="Basic and acidic residues" evidence="7">
    <location>
        <begin position="828"/>
        <end position="840"/>
    </location>
</feature>
<feature type="transmembrane region" description="Helical" evidence="8">
    <location>
        <begin position="498"/>
        <end position="515"/>
    </location>
</feature>
<feature type="transmembrane region" description="Helical" evidence="8">
    <location>
        <begin position="161"/>
        <end position="181"/>
    </location>
</feature>
<keyword evidence="5 6" id="KW-0472">Membrane</keyword>
<dbReference type="Pfam" id="PF25886">
    <property type="entry name" value="Msy1"/>
    <property type="match status" value="1"/>
</dbReference>
<keyword evidence="3 8" id="KW-0812">Transmembrane</keyword>
<dbReference type="OrthoDB" id="544685at2759"/>
<dbReference type="InterPro" id="IPR002048">
    <property type="entry name" value="EF_hand_dom"/>
</dbReference>
<evidence type="ECO:0000256" key="7">
    <source>
        <dbReference type="SAM" id="MobiDB-lite"/>
    </source>
</evidence>
<dbReference type="GO" id="GO:0005789">
    <property type="term" value="C:endoplasmic reticulum membrane"/>
    <property type="evidence" value="ECO:0007669"/>
    <property type="project" value="UniProtKB-SubCell"/>
</dbReference>
<evidence type="ECO:0000256" key="4">
    <source>
        <dbReference type="ARBA" id="ARBA00022989"/>
    </source>
</evidence>
<dbReference type="Pfam" id="PF00924">
    <property type="entry name" value="MS_channel_2nd"/>
    <property type="match status" value="1"/>
</dbReference>